<organism evidence="2 3">
    <name type="scientific">Mycena maculata</name>
    <dbReference type="NCBI Taxonomy" id="230809"/>
    <lineage>
        <taxon>Eukaryota</taxon>
        <taxon>Fungi</taxon>
        <taxon>Dikarya</taxon>
        <taxon>Basidiomycota</taxon>
        <taxon>Agaricomycotina</taxon>
        <taxon>Agaricomycetes</taxon>
        <taxon>Agaricomycetidae</taxon>
        <taxon>Agaricales</taxon>
        <taxon>Marasmiineae</taxon>
        <taxon>Mycenaceae</taxon>
        <taxon>Mycena</taxon>
    </lineage>
</organism>
<proteinExistence type="predicted"/>
<reference evidence="2" key="1">
    <citation type="submission" date="2023-03" db="EMBL/GenBank/DDBJ databases">
        <title>Massive genome expansion in bonnet fungi (Mycena s.s.) driven by repeated elements and novel gene families across ecological guilds.</title>
        <authorList>
            <consortium name="Lawrence Berkeley National Laboratory"/>
            <person name="Harder C.B."/>
            <person name="Miyauchi S."/>
            <person name="Viragh M."/>
            <person name="Kuo A."/>
            <person name="Thoen E."/>
            <person name="Andreopoulos B."/>
            <person name="Lu D."/>
            <person name="Skrede I."/>
            <person name="Drula E."/>
            <person name="Henrissat B."/>
            <person name="Morin E."/>
            <person name="Kohler A."/>
            <person name="Barry K."/>
            <person name="LaButti K."/>
            <person name="Morin E."/>
            <person name="Salamov A."/>
            <person name="Lipzen A."/>
            <person name="Mereny Z."/>
            <person name="Hegedus B."/>
            <person name="Baldrian P."/>
            <person name="Stursova M."/>
            <person name="Weitz H."/>
            <person name="Taylor A."/>
            <person name="Grigoriev I.V."/>
            <person name="Nagy L.G."/>
            <person name="Martin F."/>
            <person name="Kauserud H."/>
        </authorList>
    </citation>
    <scope>NUCLEOTIDE SEQUENCE</scope>
    <source>
        <strain evidence="2">CBHHK188m</strain>
    </source>
</reference>
<evidence type="ECO:0000313" key="2">
    <source>
        <dbReference type="EMBL" id="KAJ7782045.1"/>
    </source>
</evidence>
<feature type="region of interest" description="Disordered" evidence="1">
    <location>
        <begin position="128"/>
        <end position="192"/>
    </location>
</feature>
<sequence>MARIIAPQVPKPMMPSKVPSIVQQGPLFQSTPIDKSPYPSHPRVPWGGVPTIRLSHATVIPNLGQGQQFSVSGTGSRPYPKFRIPADTRRLNEVFNPVVIQKIPNLSVSQGHGNDPYEMEQLRKAAGIPLPPSRAGPINDRGPTRSPNNPFRNGSWPQPQPQGTNPPPYSSGPRLSMPLRPSHFNLPNAARPIQPPRVITNEVRVLMVHLDPLGHLSRNLLETIILDQVEQAMVILVGMEVDLVEIRDLEVDLVGIRDRVVTQAVKVVAPVGSRKEEVGAMEIQIRL</sequence>
<keyword evidence="3" id="KW-1185">Reference proteome</keyword>
<feature type="compositionally biased region" description="Polar residues" evidence="1">
    <location>
        <begin position="145"/>
        <end position="156"/>
    </location>
</feature>
<dbReference type="AlphaFoldDB" id="A0AAD7KBD3"/>
<protein>
    <submittedName>
        <fullName evidence="2">Uncharacterized protein</fullName>
    </submittedName>
</protein>
<gene>
    <name evidence="2" type="ORF">DFH07DRAFT_765022</name>
</gene>
<name>A0AAD7KBD3_9AGAR</name>
<accession>A0AAD7KBD3</accession>
<comment type="caution">
    <text evidence="2">The sequence shown here is derived from an EMBL/GenBank/DDBJ whole genome shotgun (WGS) entry which is preliminary data.</text>
</comment>
<dbReference type="Proteomes" id="UP001215280">
    <property type="component" value="Unassembled WGS sequence"/>
</dbReference>
<dbReference type="EMBL" id="JARJLG010000004">
    <property type="protein sequence ID" value="KAJ7782045.1"/>
    <property type="molecule type" value="Genomic_DNA"/>
</dbReference>
<feature type="compositionally biased region" description="Pro residues" evidence="1">
    <location>
        <begin position="158"/>
        <end position="170"/>
    </location>
</feature>
<evidence type="ECO:0000256" key="1">
    <source>
        <dbReference type="SAM" id="MobiDB-lite"/>
    </source>
</evidence>
<evidence type="ECO:0000313" key="3">
    <source>
        <dbReference type="Proteomes" id="UP001215280"/>
    </source>
</evidence>